<comment type="caution">
    <text evidence="2">The sequence shown here is derived from an EMBL/GenBank/DDBJ whole genome shotgun (WGS) entry which is preliminary data.</text>
</comment>
<dbReference type="AlphaFoldDB" id="A0A354YZ00"/>
<dbReference type="STRING" id="378794.GCA_001570625_02373"/>
<dbReference type="NCBIfam" id="TIGR02896">
    <property type="entry name" value="spore_III_AF"/>
    <property type="match status" value="1"/>
</dbReference>
<accession>A0A354YZ00</accession>
<dbReference type="Pfam" id="PF09581">
    <property type="entry name" value="Spore_III_AF"/>
    <property type="match status" value="1"/>
</dbReference>
<name>A0A354YZ00_9FIRM</name>
<evidence type="ECO:0000313" key="3">
    <source>
        <dbReference type="Proteomes" id="UP000263273"/>
    </source>
</evidence>
<dbReference type="InterPro" id="IPR014245">
    <property type="entry name" value="Spore_III_AF"/>
</dbReference>
<keyword evidence="1" id="KW-0472">Membrane</keyword>
<dbReference type="EMBL" id="DNZF01000251">
    <property type="protein sequence ID" value="HBK54568.1"/>
    <property type="molecule type" value="Genomic_DNA"/>
</dbReference>
<reference evidence="2 3" key="1">
    <citation type="journal article" date="2018" name="Nat. Biotechnol.">
        <title>A standardized bacterial taxonomy based on genome phylogeny substantially revises the tree of life.</title>
        <authorList>
            <person name="Parks D.H."/>
            <person name="Chuvochina M."/>
            <person name="Waite D.W."/>
            <person name="Rinke C."/>
            <person name="Skarshewski A."/>
            <person name="Chaumeil P.A."/>
            <person name="Hugenholtz P."/>
        </authorList>
    </citation>
    <scope>NUCLEOTIDE SEQUENCE [LARGE SCALE GENOMIC DNA]</scope>
    <source>
        <strain evidence="2">UBA10948</strain>
    </source>
</reference>
<gene>
    <name evidence="2" type="primary">spoIIIAF</name>
    <name evidence="2" type="ORF">DDZ44_11590</name>
</gene>
<keyword evidence="1" id="KW-0812">Transmembrane</keyword>
<dbReference type="RefSeq" id="WP_061214795.1">
    <property type="nucleotide sequence ID" value="NZ_DCDX01000139.1"/>
</dbReference>
<keyword evidence="1" id="KW-1133">Transmembrane helix</keyword>
<proteinExistence type="predicted"/>
<feature type="transmembrane region" description="Helical" evidence="1">
    <location>
        <begin position="32"/>
        <end position="55"/>
    </location>
</feature>
<evidence type="ECO:0000256" key="1">
    <source>
        <dbReference type="SAM" id="Phobius"/>
    </source>
</evidence>
<sequence length="194" mass="21798">MQLLHEIVRNVLVIIILTSFLELLLPEGGIRPFVRFAVGMFIIIAVLNPVLSLLFSERELKVNLWDYQPEESKSEEIIDNGQQIQQEIIEQHNEIAREKLQGQIDAVAVLVQGVEEVKSEIEIGQDGKVQTVNILLQSGRPEVKKAKDGIEVFSGEDSKLSREEMKVIEDKVISIIGNFYGLSTSQIKVEFEGG</sequence>
<protein>
    <submittedName>
        <fullName evidence="2">Stage III sporulation protein AF</fullName>
    </submittedName>
</protein>
<organism evidence="2 3">
    <name type="scientific">Syntrophomonas wolfei</name>
    <dbReference type="NCBI Taxonomy" id="863"/>
    <lineage>
        <taxon>Bacteria</taxon>
        <taxon>Bacillati</taxon>
        <taxon>Bacillota</taxon>
        <taxon>Clostridia</taxon>
        <taxon>Eubacteriales</taxon>
        <taxon>Syntrophomonadaceae</taxon>
        <taxon>Syntrophomonas</taxon>
    </lineage>
</organism>
<feature type="transmembrane region" description="Helical" evidence="1">
    <location>
        <begin position="7"/>
        <end position="26"/>
    </location>
</feature>
<evidence type="ECO:0000313" key="2">
    <source>
        <dbReference type="EMBL" id="HBK54568.1"/>
    </source>
</evidence>
<dbReference type="Proteomes" id="UP000263273">
    <property type="component" value="Unassembled WGS sequence"/>
</dbReference>